<dbReference type="PANTHER" id="PTHR10434">
    <property type="entry name" value="1-ACYL-SN-GLYCEROL-3-PHOSPHATE ACYLTRANSFERASE"/>
    <property type="match status" value="1"/>
</dbReference>
<reference evidence="10" key="1">
    <citation type="submission" date="2023-06" db="EMBL/GenBank/DDBJ databases">
        <title>Survivors Of The Sea: Transcriptome response of Skeletonema marinoi to long-term dormancy.</title>
        <authorList>
            <person name="Pinder M.I.M."/>
            <person name="Kourtchenko O."/>
            <person name="Robertson E.K."/>
            <person name="Larsson T."/>
            <person name="Maumus F."/>
            <person name="Osuna-Cruz C.M."/>
            <person name="Vancaester E."/>
            <person name="Stenow R."/>
            <person name="Vandepoele K."/>
            <person name="Ploug H."/>
            <person name="Bruchert V."/>
            <person name="Godhe A."/>
            <person name="Topel M."/>
        </authorList>
    </citation>
    <scope>NUCLEOTIDE SEQUENCE</scope>
    <source>
        <strain evidence="10">R05AC</strain>
    </source>
</reference>
<evidence type="ECO:0000256" key="8">
    <source>
        <dbReference type="SAM" id="SignalP"/>
    </source>
</evidence>
<evidence type="ECO:0000259" key="9">
    <source>
        <dbReference type="SMART" id="SM00563"/>
    </source>
</evidence>
<keyword evidence="7" id="KW-1133">Transmembrane helix</keyword>
<feature type="region of interest" description="Disordered" evidence="6">
    <location>
        <begin position="370"/>
        <end position="397"/>
    </location>
</feature>
<name>A0AAD8YF64_9STRA</name>
<evidence type="ECO:0000256" key="4">
    <source>
        <dbReference type="ARBA" id="ARBA00023098"/>
    </source>
</evidence>
<comment type="pathway">
    <text evidence="1">Lipid metabolism.</text>
</comment>
<feature type="signal peptide" evidence="8">
    <location>
        <begin position="1"/>
        <end position="19"/>
    </location>
</feature>
<protein>
    <submittedName>
        <fullName evidence="10">1-acyl-sn-glycerol-3-phosphate acyltransferase</fullName>
        <ecNumber evidence="10">2.3.1.51</ecNumber>
    </submittedName>
</protein>
<feature type="domain" description="Phospholipid/glycerol acyltransferase" evidence="9">
    <location>
        <begin position="159"/>
        <end position="292"/>
    </location>
</feature>
<evidence type="ECO:0000256" key="7">
    <source>
        <dbReference type="SAM" id="Phobius"/>
    </source>
</evidence>
<proteinExistence type="predicted"/>
<dbReference type="EC" id="2.3.1.51" evidence="10"/>
<evidence type="ECO:0000313" key="11">
    <source>
        <dbReference type="Proteomes" id="UP001224775"/>
    </source>
</evidence>
<evidence type="ECO:0000313" key="10">
    <source>
        <dbReference type="EMBL" id="KAK1743840.1"/>
    </source>
</evidence>
<dbReference type="InterPro" id="IPR002123">
    <property type="entry name" value="Plipid/glycerol_acylTrfase"/>
</dbReference>
<dbReference type="CDD" id="cd07989">
    <property type="entry name" value="LPLAT_AGPAT-like"/>
    <property type="match status" value="1"/>
</dbReference>
<evidence type="ECO:0000256" key="1">
    <source>
        <dbReference type="ARBA" id="ARBA00005189"/>
    </source>
</evidence>
<dbReference type="GO" id="GO:0003841">
    <property type="term" value="F:1-acylglycerol-3-phosphate O-acyltransferase activity"/>
    <property type="evidence" value="ECO:0007669"/>
    <property type="project" value="UniProtKB-EC"/>
</dbReference>
<keyword evidence="4" id="KW-0443">Lipid metabolism</keyword>
<dbReference type="AlphaFoldDB" id="A0AAD8YF64"/>
<feature type="chain" id="PRO_5042079577" evidence="8">
    <location>
        <begin position="20"/>
        <end position="397"/>
    </location>
</feature>
<organism evidence="10 11">
    <name type="scientific">Skeletonema marinoi</name>
    <dbReference type="NCBI Taxonomy" id="267567"/>
    <lineage>
        <taxon>Eukaryota</taxon>
        <taxon>Sar</taxon>
        <taxon>Stramenopiles</taxon>
        <taxon>Ochrophyta</taxon>
        <taxon>Bacillariophyta</taxon>
        <taxon>Coscinodiscophyceae</taxon>
        <taxon>Thalassiosirophycidae</taxon>
        <taxon>Thalassiosirales</taxon>
        <taxon>Skeletonemataceae</taxon>
        <taxon>Skeletonema</taxon>
        <taxon>Skeletonema marinoi-dohrnii complex</taxon>
    </lineage>
</organism>
<keyword evidence="7" id="KW-0472">Membrane</keyword>
<dbReference type="SUPFAM" id="SSF69593">
    <property type="entry name" value="Glycerol-3-phosphate (1)-acyltransferase"/>
    <property type="match status" value="1"/>
</dbReference>
<dbReference type="GO" id="GO:0006654">
    <property type="term" value="P:phosphatidic acid biosynthetic process"/>
    <property type="evidence" value="ECO:0007669"/>
    <property type="project" value="TreeGrafter"/>
</dbReference>
<dbReference type="PANTHER" id="PTHR10434:SF64">
    <property type="entry name" value="1-ACYL-SN-GLYCEROL-3-PHOSPHATE ACYLTRANSFERASE-RELATED"/>
    <property type="match status" value="1"/>
</dbReference>
<feature type="compositionally biased region" description="Basic and acidic residues" evidence="6">
    <location>
        <begin position="380"/>
        <end position="397"/>
    </location>
</feature>
<dbReference type="Pfam" id="PF01553">
    <property type="entry name" value="Acyltransferase"/>
    <property type="match status" value="1"/>
</dbReference>
<dbReference type="EMBL" id="JATAAI010000008">
    <property type="protein sequence ID" value="KAK1743840.1"/>
    <property type="molecule type" value="Genomic_DNA"/>
</dbReference>
<keyword evidence="3 10" id="KW-0808">Transferase</keyword>
<keyword evidence="8" id="KW-0732">Signal</keyword>
<evidence type="ECO:0000256" key="6">
    <source>
        <dbReference type="SAM" id="MobiDB-lite"/>
    </source>
</evidence>
<keyword evidence="11" id="KW-1185">Reference proteome</keyword>
<gene>
    <name evidence="10" type="ORF">QTG54_005437</name>
</gene>
<evidence type="ECO:0000256" key="2">
    <source>
        <dbReference type="ARBA" id="ARBA00022516"/>
    </source>
</evidence>
<dbReference type="Proteomes" id="UP001224775">
    <property type="component" value="Unassembled WGS sequence"/>
</dbReference>
<keyword evidence="5 10" id="KW-0012">Acyltransferase</keyword>
<accession>A0AAD8YF64</accession>
<comment type="caution">
    <text evidence="10">The sequence shown here is derived from an EMBL/GenBank/DDBJ whole genome shotgun (WGS) entry which is preliminary data.</text>
</comment>
<keyword evidence="2" id="KW-0444">Lipid biosynthesis</keyword>
<dbReference type="SMART" id="SM00563">
    <property type="entry name" value="PlsC"/>
    <property type="match status" value="1"/>
</dbReference>
<evidence type="ECO:0000256" key="5">
    <source>
        <dbReference type="ARBA" id="ARBA00023315"/>
    </source>
</evidence>
<keyword evidence="7" id="KW-0812">Transmembrane</keyword>
<feature type="transmembrane region" description="Helical" evidence="7">
    <location>
        <begin position="87"/>
        <end position="110"/>
    </location>
</feature>
<sequence>MNGKFRGLLLGAAFLCSHGFSPPRVMSPPAYKQHVPSAAKLVSSSAKQTRNTSRLYSSAAVSVTDLQAVSPPERKLNQLQSAVVRTLMVAFIMSMCVALPVTLFPVWVLYRLKIINRVQKEMISLRVGQFCSRWLMRLFPFARKKVIVEPETLTDPQPAIWVCNHISMLDLFFVLALDKKMRGKNRRPIKCLYWKGLESNPITCLLCKMAGFIPVDMSDNGNGNANEYDPKSFKQMLRATKNAIKDGFDIAILPEGQPNPTPENGLQPVFSGAFTLAKMSRRPIQMIALHGLHKMWHPDENIGMACTARDMAARVYPGSRVYKDAEEFSSTFSAVVGHFGAHGKDLDDTELQLWLDGTMWETELSRRAATRMTAEDVVDDKESKPSKVEEGARSTSP</sequence>
<evidence type="ECO:0000256" key="3">
    <source>
        <dbReference type="ARBA" id="ARBA00022679"/>
    </source>
</evidence>